<reference evidence="5 6" key="1">
    <citation type="submission" date="2019-03" db="EMBL/GenBank/DDBJ databases">
        <title>Genomic Encyclopedia of Type Strains, Phase IV (KMG-IV): sequencing the most valuable type-strain genomes for metagenomic binning, comparative biology and taxonomic classification.</title>
        <authorList>
            <person name="Goeker M."/>
        </authorList>
    </citation>
    <scope>NUCLEOTIDE SEQUENCE [LARGE SCALE GENOMIC DNA]</scope>
    <source>
        <strain evidence="5 6">DSM 25903</strain>
    </source>
</reference>
<dbReference type="InterPro" id="IPR023631">
    <property type="entry name" value="Amidase_dom"/>
</dbReference>
<evidence type="ECO:0000256" key="3">
    <source>
        <dbReference type="ARBA" id="ARBA00021874"/>
    </source>
</evidence>
<comment type="caution">
    <text evidence="5">The sequence shown here is derived from an EMBL/GenBank/DDBJ whole genome shotgun (WGS) entry which is preliminary data.</text>
</comment>
<comment type="function">
    <text evidence="1">Hydrolyzes indole-3-acetamide (IAM) into indole-3-acetic acid (IAA).</text>
</comment>
<dbReference type="PANTHER" id="PTHR11895:SF7">
    <property type="entry name" value="GLUTAMYL-TRNA(GLN) AMIDOTRANSFERASE SUBUNIT A, MITOCHONDRIAL"/>
    <property type="match status" value="1"/>
</dbReference>
<name>A0A4R7C1V5_9HYPH</name>
<feature type="domain" description="Amidase" evidence="4">
    <location>
        <begin position="27"/>
        <end position="447"/>
    </location>
</feature>
<protein>
    <recommendedName>
        <fullName evidence="3">Indoleacetamide hydrolase</fullName>
    </recommendedName>
</protein>
<dbReference type="PROSITE" id="PS00571">
    <property type="entry name" value="AMIDASES"/>
    <property type="match status" value="1"/>
</dbReference>
<comment type="similarity">
    <text evidence="2">Belongs to the amidase family.</text>
</comment>
<keyword evidence="6" id="KW-1185">Reference proteome</keyword>
<evidence type="ECO:0000313" key="5">
    <source>
        <dbReference type="EMBL" id="TDR90386.1"/>
    </source>
</evidence>
<dbReference type="InterPro" id="IPR036928">
    <property type="entry name" value="AS_sf"/>
</dbReference>
<dbReference type="AlphaFoldDB" id="A0A4R7C1V5"/>
<dbReference type="InterPro" id="IPR000120">
    <property type="entry name" value="Amidase"/>
</dbReference>
<dbReference type="GO" id="GO:0003824">
    <property type="term" value="F:catalytic activity"/>
    <property type="evidence" value="ECO:0007669"/>
    <property type="project" value="InterPro"/>
</dbReference>
<dbReference type="Pfam" id="PF01425">
    <property type="entry name" value="Amidase"/>
    <property type="match status" value="1"/>
</dbReference>
<proteinExistence type="inferred from homology"/>
<dbReference type="SUPFAM" id="SSF75304">
    <property type="entry name" value="Amidase signature (AS) enzymes"/>
    <property type="match status" value="1"/>
</dbReference>
<organism evidence="5 6">
    <name type="scientific">Enterovirga rhinocerotis</name>
    <dbReference type="NCBI Taxonomy" id="1339210"/>
    <lineage>
        <taxon>Bacteria</taxon>
        <taxon>Pseudomonadati</taxon>
        <taxon>Pseudomonadota</taxon>
        <taxon>Alphaproteobacteria</taxon>
        <taxon>Hyphomicrobiales</taxon>
        <taxon>Methylobacteriaceae</taxon>
        <taxon>Enterovirga</taxon>
    </lineage>
</organism>
<sequence length="472" mass="49896">MQATEIWQMSASDQAAAIRDGTISAVEAVEAAIARKDAANGAVNAVVVDLREEALAAAREADARRAKGEPLGALHGVPVTIKINVDYVGQANSNGVPALANLIAKEDSPIVRHWRNAGAIAIGMTNTPEFSMRAMTDNPLHGLTLNPWDPAATCGGSSGGAASSVALGIGALAHGNDIGGSLRWPALACGVSTIKPTTGRVPAFNATAGGERPMLAQITSSQGPIAREVKDVRLGLQAMIGRDPRDPWHVPLPFDGPALDGPIKVAIAEVPDGYPVHDAVLAAVEEAARMLADAGYVVERVKTPDIARPLELWFDLIPAEMREMQLDAYRKMATPEMNAIVDAYIGLCHAKDLKGFMAASAERTGHIRNWMLFLERYPLVLTPLCLQPSHAADADLKGPEAVDGLFRSFVFQTGLNTLALPCAVVPTGLHEGRPLGIQLVASRFREDVALAAAEAIEARTGVLAERLWSKTV</sequence>
<dbReference type="EMBL" id="SNZR01000013">
    <property type="protein sequence ID" value="TDR90386.1"/>
    <property type="molecule type" value="Genomic_DNA"/>
</dbReference>
<accession>A0A4R7C1V5</accession>
<evidence type="ECO:0000313" key="6">
    <source>
        <dbReference type="Proteomes" id="UP000295122"/>
    </source>
</evidence>
<evidence type="ECO:0000259" key="4">
    <source>
        <dbReference type="Pfam" id="PF01425"/>
    </source>
</evidence>
<evidence type="ECO:0000256" key="1">
    <source>
        <dbReference type="ARBA" id="ARBA00003871"/>
    </source>
</evidence>
<dbReference type="Gene3D" id="3.90.1300.10">
    <property type="entry name" value="Amidase signature (AS) domain"/>
    <property type="match status" value="1"/>
</dbReference>
<dbReference type="RefSeq" id="WP_245513219.1">
    <property type="nucleotide sequence ID" value="NZ_SNZR01000013.1"/>
</dbReference>
<evidence type="ECO:0000256" key="2">
    <source>
        <dbReference type="ARBA" id="ARBA00009199"/>
    </source>
</evidence>
<gene>
    <name evidence="5" type="ORF">EV668_3237</name>
</gene>
<dbReference type="Proteomes" id="UP000295122">
    <property type="component" value="Unassembled WGS sequence"/>
</dbReference>
<dbReference type="InterPro" id="IPR020556">
    <property type="entry name" value="Amidase_CS"/>
</dbReference>
<dbReference type="PANTHER" id="PTHR11895">
    <property type="entry name" value="TRANSAMIDASE"/>
    <property type="match status" value="1"/>
</dbReference>
<dbReference type="NCBIfam" id="NF005687">
    <property type="entry name" value="PRK07487.1"/>
    <property type="match status" value="1"/>
</dbReference>